<dbReference type="EC" id="2.4.1.-" evidence="11"/>
<dbReference type="AlphaFoldDB" id="H2Y7R3"/>
<dbReference type="Proteomes" id="UP000007875">
    <property type="component" value="Unassembled WGS sequence"/>
</dbReference>
<name>H2Y7R3_CIOSA</name>
<evidence type="ECO:0000256" key="4">
    <source>
        <dbReference type="ARBA" id="ARBA00022676"/>
    </source>
</evidence>
<dbReference type="InterPro" id="IPR031481">
    <property type="entry name" value="Glyco_tran_10_N"/>
</dbReference>
<dbReference type="PANTHER" id="PTHR11929:SF145">
    <property type="entry name" value="ALPHA-(1,3)-FUCOSYLTRANSFERASE FUT-1"/>
    <property type="match status" value="1"/>
</dbReference>
<keyword evidence="4 11" id="KW-0328">Glycosyltransferase</keyword>
<evidence type="ECO:0000256" key="10">
    <source>
        <dbReference type="ARBA" id="ARBA00023180"/>
    </source>
</evidence>
<dbReference type="Pfam" id="PF00852">
    <property type="entry name" value="Glyco_transf_10"/>
    <property type="match status" value="1"/>
</dbReference>
<evidence type="ECO:0000256" key="7">
    <source>
        <dbReference type="ARBA" id="ARBA00022968"/>
    </source>
</evidence>
<evidence type="ECO:0000256" key="6">
    <source>
        <dbReference type="ARBA" id="ARBA00022692"/>
    </source>
</evidence>
<dbReference type="eggNOG" id="KOG2619">
    <property type="taxonomic scope" value="Eukaryota"/>
</dbReference>
<evidence type="ECO:0000256" key="5">
    <source>
        <dbReference type="ARBA" id="ARBA00022679"/>
    </source>
</evidence>
<keyword evidence="15" id="KW-1185">Reference proteome</keyword>
<dbReference type="Pfam" id="PF17039">
    <property type="entry name" value="Glyco_tran_10_N"/>
    <property type="match status" value="1"/>
</dbReference>
<protein>
    <recommendedName>
        <fullName evidence="11">Fucosyltransferase</fullName>
        <ecNumber evidence="11">2.4.1.-</ecNumber>
    </recommendedName>
</protein>
<evidence type="ECO:0000256" key="8">
    <source>
        <dbReference type="ARBA" id="ARBA00022989"/>
    </source>
</evidence>
<keyword evidence="6 11" id="KW-0812">Transmembrane</keyword>
<dbReference type="GO" id="GO:0046920">
    <property type="term" value="F:alpha-(1-&gt;3)-fucosyltransferase activity"/>
    <property type="evidence" value="ECO:0007669"/>
    <property type="project" value="TreeGrafter"/>
</dbReference>
<evidence type="ECO:0000256" key="11">
    <source>
        <dbReference type="RuleBase" id="RU003832"/>
    </source>
</evidence>
<evidence type="ECO:0000259" key="12">
    <source>
        <dbReference type="Pfam" id="PF00852"/>
    </source>
</evidence>
<dbReference type="InParanoid" id="H2Y7R3"/>
<accession>H2Y7R3</accession>
<dbReference type="GeneTree" id="ENSGT00940000159014"/>
<evidence type="ECO:0000256" key="1">
    <source>
        <dbReference type="ARBA" id="ARBA00004167"/>
    </source>
</evidence>
<keyword evidence="5 11" id="KW-0808">Transferase</keyword>
<comment type="similarity">
    <text evidence="3 11">Belongs to the glycosyltransferase 10 family.</text>
</comment>
<dbReference type="STRING" id="51511.ENSCSAVP00000001361"/>
<dbReference type="InterPro" id="IPR001503">
    <property type="entry name" value="Glyco_trans_10"/>
</dbReference>
<dbReference type="SUPFAM" id="SSF53756">
    <property type="entry name" value="UDP-Glycosyltransferase/glycogen phosphorylase"/>
    <property type="match status" value="1"/>
</dbReference>
<dbReference type="InterPro" id="IPR038577">
    <property type="entry name" value="GT10-like_C_sf"/>
</dbReference>
<dbReference type="OMA" id="IWISSNC"/>
<evidence type="ECO:0000313" key="14">
    <source>
        <dbReference type="Ensembl" id="ENSCSAVP00000001361.1"/>
    </source>
</evidence>
<dbReference type="Ensembl" id="ENSCSAVT00000001377.1">
    <property type="protein sequence ID" value="ENSCSAVP00000001361.1"/>
    <property type="gene ID" value="ENSCSAVG00000000756.1"/>
</dbReference>
<dbReference type="InterPro" id="IPR055270">
    <property type="entry name" value="Glyco_tran_10_C"/>
</dbReference>
<keyword evidence="9" id="KW-0472">Membrane</keyword>
<dbReference type="FunFam" id="3.40.50.11660:FF:000007">
    <property type="entry name" value="alpha-(1,3)-fucosyltransferase 6-like"/>
    <property type="match status" value="1"/>
</dbReference>
<proteinExistence type="inferred from homology"/>
<reference evidence="15" key="1">
    <citation type="submission" date="2003-08" db="EMBL/GenBank/DDBJ databases">
        <authorList>
            <person name="Birren B."/>
            <person name="Nusbaum C."/>
            <person name="Abebe A."/>
            <person name="Abouelleil A."/>
            <person name="Adekoya E."/>
            <person name="Ait-zahra M."/>
            <person name="Allen N."/>
            <person name="Allen T."/>
            <person name="An P."/>
            <person name="Anderson M."/>
            <person name="Anderson S."/>
            <person name="Arachchi H."/>
            <person name="Armbruster J."/>
            <person name="Bachantsang P."/>
            <person name="Baldwin J."/>
            <person name="Barry A."/>
            <person name="Bayul T."/>
            <person name="Blitshsteyn B."/>
            <person name="Bloom T."/>
            <person name="Blye J."/>
            <person name="Boguslavskiy L."/>
            <person name="Borowsky M."/>
            <person name="Boukhgalter B."/>
            <person name="Brunache A."/>
            <person name="Butler J."/>
            <person name="Calixte N."/>
            <person name="Calvo S."/>
            <person name="Camarata J."/>
            <person name="Campo K."/>
            <person name="Chang J."/>
            <person name="Cheshatsang Y."/>
            <person name="Citroen M."/>
            <person name="Collymore A."/>
            <person name="Considine T."/>
            <person name="Cook A."/>
            <person name="Cooke P."/>
            <person name="Corum B."/>
            <person name="Cuomo C."/>
            <person name="David R."/>
            <person name="Dawoe T."/>
            <person name="Degray S."/>
            <person name="Dodge S."/>
            <person name="Dooley K."/>
            <person name="Dorje P."/>
            <person name="Dorjee K."/>
            <person name="Dorris L."/>
            <person name="Duffey N."/>
            <person name="Dupes A."/>
            <person name="Elkins T."/>
            <person name="Engels R."/>
            <person name="Erickson J."/>
            <person name="Farina A."/>
            <person name="Faro S."/>
            <person name="Ferreira P."/>
            <person name="Fischer H."/>
            <person name="Fitzgerald M."/>
            <person name="Foley K."/>
            <person name="Gage D."/>
            <person name="Galagan J."/>
            <person name="Gearin G."/>
            <person name="Gnerre S."/>
            <person name="Gnirke A."/>
            <person name="Goyette A."/>
            <person name="Graham J."/>
            <person name="Grandbois E."/>
            <person name="Gyaltsen K."/>
            <person name="Hafez N."/>
            <person name="Hagopian D."/>
            <person name="Hagos B."/>
            <person name="Hall J."/>
            <person name="Hatcher B."/>
            <person name="Heller A."/>
            <person name="Higgins H."/>
            <person name="Honan T."/>
            <person name="Horn A."/>
            <person name="Houde N."/>
            <person name="Hughes L."/>
            <person name="Hulme W."/>
            <person name="Husby E."/>
            <person name="Iliev I."/>
            <person name="Jaffe D."/>
            <person name="Jones C."/>
            <person name="Kamal M."/>
            <person name="Kamat A."/>
            <person name="Kamvysselis M."/>
            <person name="Karlsson E."/>
            <person name="Kells C."/>
            <person name="Kieu A."/>
            <person name="Kisner P."/>
            <person name="Kodira C."/>
            <person name="Kulbokas E."/>
            <person name="Labutti K."/>
            <person name="Lama D."/>
            <person name="Landers T."/>
            <person name="Leger J."/>
            <person name="Levine S."/>
            <person name="Lewis D."/>
            <person name="Lewis T."/>
            <person name="Lindblad-toh K."/>
            <person name="Liu X."/>
            <person name="Lokyitsang T."/>
            <person name="Lokyitsang Y."/>
            <person name="Lucien O."/>
            <person name="Lui A."/>
            <person name="Ma L.J."/>
            <person name="Mabbitt R."/>
            <person name="Macdonald J."/>
            <person name="Maclean C."/>
            <person name="Major J."/>
            <person name="Manning J."/>
            <person name="Marabella R."/>
            <person name="Maru K."/>
            <person name="Matthews C."/>
            <person name="Mauceli E."/>
            <person name="Mccarthy M."/>
            <person name="Mcdonough S."/>
            <person name="Mcghee T."/>
            <person name="Meldrim J."/>
            <person name="Meneus L."/>
            <person name="Mesirov J."/>
            <person name="Mihalev A."/>
            <person name="Mihova T."/>
            <person name="Mikkelsen T."/>
            <person name="Mlenga V."/>
            <person name="Moru K."/>
            <person name="Mozes J."/>
            <person name="Mulrain L."/>
            <person name="Munson G."/>
            <person name="Naylor J."/>
            <person name="Newes C."/>
            <person name="Nguyen C."/>
            <person name="Nguyen N."/>
            <person name="Nguyen T."/>
            <person name="Nicol R."/>
            <person name="Nielsen C."/>
            <person name="Nizzari M."/>
            <person name="Norbu C."/>
            <person name="Norbu N."/>
            <person name="O'donnell P."/>
            <person name="Okoawo O."/>
            <person name="O'leary S."/>
            <person name="Omotosho B."/>
            <person name="O'neill K."/>
            <person name="Osman S."/>
            <person name="Parker S."/>
            <person name="Perrin D."/>
            <person name="Phunkhang P."/>
            <person name="Piqani B."/>
            <person name="Purcell S."/>
            <person name="Rachupka T."/>
            <person name="Ramasamy U."/>
            <person name="Rameau R."/>
            <person name="Ray V."/>
            <person name="Raymond C."/>
            <person name="Retta R."/>
            <person name="Richardson S."/>
            <person name="Rise C."/>
            <person name="Rodriguez J."/>
            <person name="Rogers J."/>
            <person name="Rogov P."/>
            <person name="Rutman M."/>
            <person name="Schupbach R."/>
            <person name="Seaman C."/>
            <person name="Settipalli S."/>
            <person name="Sharpe T."/>
            <person name="Sheridan J."/>
            <person name="Sherpa N."/>
            <person name="Shi J."/>
            <person name="Smirnov S."/>
            <person name="Smith C."/>
            <person name="Sougnez C."/>
            <person name="Spencer B."/>
            <person name="Stalker J."/>
            <person name="Stange-thomann N."/>
            <person name="Stavropoulos S."/>
            <person name="Stetson K."/>
            <person name="Stone C."/>
            <person name="Stone S."/>
            <person name="Stubbs M."/>
            <person name="Talamas J."/>
            <person name="Tchuinga P."/>
            <person name="Tenzing P."/>
            <person name="Tesfaye S."/>
            <person name="Theodore J."/>
            <person name="Thoulutsang Y."/>
            <person name="Topham K."/>
            <person name="Towey S."/>
            <person name="Tsamla T."/>
            <person name="Tsomo N."/>
            <person name="Vallee D."/>
            <person name="Vassiliev H."/>
            <person name="Venkataraman V."/>
            <person name="Vinson J."/>
            <person name="Vo A."/>
            <person name="Wade C."/>
            <person name="Wang S."/>
            <person name="Wangchuk T."/>
            <person name="Wangdi T."/>
            <person name="Whittaker C."/>
            <person name="Wilkinson J."/>
            <person name="Wu Y."/>
            <person name="Wyman D."/>
            <person name="Yadav S."/>
            <person name="Yang S."/>
            <person name="Yang X."/>
            <person name="Yeager S."/>
            <person name="Yee E."/>
            <person name="Young G."/>
            <person name="Zainoun J."/>
            <person name="Zembeck L."/>
            <person name="Zimmer A."/>
            <person name="Zody M."/>
            <person name="Lander E."/>
        </authorList>
    </citation>
    <scope>NUCLEOTIDE SEQUENCE [LARGE SCALE GENOMIC DNA]</scope>
</reference>
<feature type="domain" description="Fucosyltransferase C-terminal" evidence="12">
    <location>
        <begin position="190"/>
        <end position="375"/>
    </location>
</feature>
<keyword evidence="8" id="KW-1133">Transmembrane helix</keyword>
<evidence type="ECO:0000313" key="15">
    <source>
        <dbReference type="Proteomes" id="UP000007875"/>
    </source>
</evidence>
<evidence type="ECO:0000259" key="13">
    <source>
        <dbReference type="Pfam" id="PF17039"/>
    </source>
</evidence>
<evidence type="ECO:0000256" key="3">
    <source>
        <dbReference type="ARBA" id="ARBA00008919"/>
    </source>
</evidence>
<comment type="pathway">
    <text evidence="2">Protein modification; protein glycosylation.</text>
</comment>
<dbReference type="GO" id="GO:0032580">
    <property type="term" value="C:Golgi cisterna membrane"/>
    <property type="evidence" value="ECO:0007669"/>
    <property type="project" value="UniProtKB-SubCell"/>
</dbReference>
<feature type="domain" description="Fucosyltransferase N-terminal" evidence="13">
    <location>
        <begin position="50"/>
        <end position="164"/>
    </location>
</feature>
<keyword evidence="7" id="KW-0735">Signal-anchor</keyword>
<keyword evidence="11" id="KW-0333">Golgi apparatus</keyword>
<reference evidence="14" key="2">
    <citation type="submission" date="2025-08" db="UniProtKB">
        <authorList>
            <consortium name="Ensembl"/>
        </authorList>
    </citation>
    <scope>IDENTIFICATION</scope>
</reference>
<evidence type="ECO:0000256" key="9">
    <source>
        <dbReference type="ARBA" id="ARBA00023136"/>
    </source>
</evidence>
<dbReference type="Gene3D" id="3.40.50.11660">
    <property type="entry name" value="Glycosyl transferase family 10, C-terminal domain"/>
    <property type="match status" value="1"/>
</dbReference>
<reference evidence="14" key="3">
    <citation type="submission" date="2025-09" db="UniProtKB">
        <authorList>
            <consortium name="Ensembl"/>
        </authorList>
    </citation>
    <scope>IDENTIFICATION</scope>
</reference>
<keyword evidence="10" id="KW-0325">Glycoprotein</keyword>
<evidence type="ECO:0000256" key="2">
    <source>
        <dbReference type="ARBA" id="ARBA00004922"/>
    </source>
</evidence>
<comment type="subcellular location">
    <subcellularLocation>
        <location evidence="11">Golgi apparatus</location>
        <location evidence="11">Golgi stack membrane</location>
        <topology evidence="11">Single-pass type II membrane protein</topology>
    </subcellularLocation>
    <subcellularLocation>
        <location evidence="1">Membrane</location>
        <topology evidence="1">Single-pass membrane protein</topology>
    </subcellularLocation>
</comment>
<dbReference type="UniPathway" id="UPA00378"/>
<sequence length="411" mass="48555">MFRWLKSKYGTKVFLLLTFFGSLLYIPMFISMVNRRKLEFHSDHVPYSYKKILIWGEKLPQFILNLMMYDFDNDKCGGCEVVEYANSPYVDAYTYDAVVFDFNRVTLRHDIFRRRRPDQFYVFFSAESTSALRTAHMVSMAGYENVFNLSMSYRRDSDIYAPYGTTNRTFKALKNKYGDLTTELLETRLQQKNKMALWVGSNCGFTAGAETRIDFVKKLRAILGSKLKLKGLCSDNPKEEKYGGFDNFFDDIAQYKFYFAFENSYHCKDYITEKLWENSLLSTTVPVVWGPSKKDVEELAPPNSFIHADDFYSEQALSDYLLYLDQNDTAYREYFSWWFNNETSHHRDKPVGLCQLCNLLNTSPLPRQTIRHPASWLYGQENRECTFSKRMNMPAWRTFIYLLFRRFRGLL</sequence>
<organism evidence="14 15">
    <name type="scientific">Ciona savignyi</name>
    <name type="common">Pacific transparent sea squirt</name>
    <dbReference type="NCBI Taxonomy" id="51511"/>
    <lineage>
        <taxon>Eukaryota</taxon>
        <taxon>Metazoa</taxon>
        <taxon>Chordata</taxon>
        <taxon>Tunicata</taxon>
        <taxon>Ascidiacea</taxon>
        <taxon>Phlebobranchia</taxon>
        <taxon>Cionidae</taxon>
        <taxon>Ciona</taxon>
    </lineage>
</organism>
<dbReference type="PANTHER" id="PTHR11929">
    <property type="entry name" value="ALPHA- 1,3 -FUCOSYLTRANSFERASE"/>
    <property type="match status" value="1"/>
</dbReference>
<dbReference type="HOGENOM" id="CLU_032075_2_0_1"/>